<keyword evidence="1 5" id="KW-0963">Cytoplasm</keyword>
<comment type="function">
    <text evidence="5">An accessory protein needed during the final step in the assembly of 30S ribosomal subunit, possibly for assembly of the head region. Essential for efficient processing of 16S rRNA. May be needed both before and after RbfA during the maturation of 16S rRNA. It has affinity for free ribosomal 30S subunits but not for 70S ribosomes.</text>
</comment>
<dbReference type="PANTHER" id="PTHR33692:SF1">
    <property type="entry name" value="RIBOSOME MATURATION FACTOR RIMM"/>
    <property type="match status" value="1"/>
</dbReference>
<comment type="caution">
    <text evidence="8">The sequence shown here is derived from an EMBL/GenBank/DDBJ whole genome shotgun (WGS) entry which is preliminary data.</text>
</comment>
<dbReference type="EMBL" id="JBANFI010000001">
    <property type="protein sequence ID" value="MFK7159436.1"/>
    <property type="molecule type" value="Genomic_DNA"/>
</dbReference>
<organism evidence="8 9">
    <name type="scientific">Marinospirillum alkalitolerans</name>
    <dbReference type="NCBI Taxonomy" id="3123374"/>
    <lineage>
        <taxon>Bacteria</taxon>
        <taxon>Pseudomonadati</taxon>
        <taxon>Pseudomonadota</taxon>
        <taxon>Gammaproteobacteria</taxon>
        <taxon>Oceanospirillales</taxon>
        <taxon>Oceanospirillaceae</taxon>
        <taxon>Marinospirillum</taxon>
    </lineage>
</organism>
<evidence type="ECO:0000313" key="9">
    <source>
        <dbReference type="Proteomes" id="UP001621714"/>
    </source>
</evidence>
<sequence>MSEKHDLLLGKITSVFGIKGWVKVFSYTEPMDNLLQYSHWVLTQQGQQQTYKKLDGRRQGKGLVAKLQGIDTPEAAQLLAGAEIRISSESLPALPEGEYYWFQLQGLEVFNQEQKKLGKIDHLMETGANDVLVVKPCEGSIDQQERLVPYLVPSVVLDIDLEAGIMQVDWDADF</sequence>
<evidence type="ECO:0000256" key="3">
    <source>
        <dbReference type="ARBA" id="ARBA00022552"/>
    </source>
</evidence>
<feature type="domain" description="RimM N-terminal" evidence="6">
    <location>
        <begin position="9"/>
        <end position="89"/>
    </location>
</feature>
<dbReference type="Gene3D" id="2.30.30.240">
    <property type="entry name" value="PRC-barrel domain"/>
    <property type="match status" value="1"/>
</dbReference>
<dbReference type="SUPFAM" id="SSF50346">
    <property type="entry name" value="PRC-barrel domain"/>
    <property type="match status" value="1"/>
</dbReference>
<dbReference type="Gene3D" id="2.40.30.60">
    <property type="entry name" value="RimM"/>
    <property type="match status" value="1"/>
</dbReference>
<protein>
    <recommendedName>
        <fullName evidence="5">Ribosome maturation factor RimM</fullName>
    </recommendedName>
</protein>
<evidence type="ECO:0000256" key="2">
    <source>
        <dbReference type="ARBA" id="ARBA00022517"/>
    </source>
</evidence>
<keyword evidence="3 5" id="KW-0698">rRNA processing</keyword>
<dbReference type="InterPro" id="IPR011961">
    <property type="entry name" value="RimM"/>
</dbReference>
<dbReference type="PANTHER" id="PTHR33692">
    <property type="entry name" value="RIBOSOME MATURATION FACTOR RIMM"/>
    <property type="match status" value="1"/>
</dbReference>
<dbReference type="InterPro" id="IPR011033">
    <property type="entry name" value="PRC_barrel-like_sf"/>
</dbReference>
<evidence type="ECO:0000259" key="6">
    <source>
        <dbReference type="Pfam" id="PF01782"/>
    </source>
</evidence>
<dbReference type="Proteomes" id="UP001621714">
    <property type="component" value="Unassembled WGS sequence"/>
</dbReference>
<dbReference type="NCBIfam" id="TIGR02273">
    <property type="entry name" value="16S_RimM"/>
    <property type="match status" value="1"/>
</dbReference>
<evidence type="ECO:0000256" key="5">
    <source>
        <dbReference type="HAMAP-Rule" id="MF_00014"/>
    </source>
</evidence>
<keyword evidence="4 5" id="KW-0143">Chaperone</keyword>
<evidence type="ECO:0000313" key="8">
    <source>
        <dbReference type="EMBL" id="MFK7159436.1"/>
    </source>
</evidence>
<evidence type="ECO:0000259" key="7">
    <source>
        <dbReference type="Pfam" id="PF24986"/>
    </source>
</evidence>
<dbReference type="InterPro" id="IPR002676">
    <property type="entry name" value="RimM_N"/>
</dbReference>
<feature type="domain" description="Ribosome maturation factor RimM PRC barrel" evidence="7">
    <location>
        <begin position="101"/>
        <end position="171"/>
    </location>
</feature>
<comment type="subcellular location">
    <subcellularLocation>
        <location evidence="5">Cytoplasm</location>
    </subcellularLocation>
</comment>
<comment type="subunit">
    <text evidence="5">Binds ribosomal protein uS19.</text>
</comment>
<dbReference type="InterPro" id="IPR056792">
    <property type="entry name" value="PRC_RimM"/>
</dbReference>
<dbReference type="InterPro" id="IPR009000">
    <property type="entry name" value="Transl_B-barrel_sf"/>
</dbReference>
<name>A0ABW8PT24_9GAMM</name>
<accession>A0ABW8PT24</accession>
<keyword evidence="9" id="KW-1185">Reference proteome</keyword>
<gene>
    <name evidence="5 8" type="primary">rimM</name>
    <name evidence="8" type="ORF">V6U78_00105</name>
</gene>
<dbReference type="Pfam" id="PF01782">
    <property type="entry name" value="RimM"/>
    <property type="match status" value="1"/>
</dbReference>
<reference evidence="8 9" key="1">
    <citation type="submission" date="2024-02" db="EMBL/GenBank/DDBJ databases">
        <title>Marinospirillum sp. MEB 164 isolated from Lonar lake sediment.</title>
        <authorList>
            <person name="Joshi A."/>
            <person name="Thite S."/>
        </authorList>
    </citation>
    <scope>NUCLEOTIDE SEQUENCE [LARGE SCALE GENOMIC DNA]</scope>
    <source>
        <strain evidence="8 9">MEB164</strain>
    </source>
</reference>
<dbReference type="RefSeq" id="WP_405335742.1">
    <property type="nucleotide sequence ID" value="NZ_JBANFI010000001.1"/>
</dbReference>
<comment type="similarity">
    <text evidence="5">Belongs to the RimM family.</text>
</comment>
<evidence type="ECO:0000256" key="1">
    <source>
        <dbReference type="ARBA" id="ARBA00022490"/>
    </source>
</evidence>
<proteinExistence type="inferred from homology"/>
<dbReference type="HAMAP" id="MF_00014">
    <property type="entry name" value="Ribosome_mat_RimM"/>
    <property type="match status" value="1"/>
</dbReference>
<dbReference type="Pfam" id="PF24986">
    <property type="entry name" value="PRC_RimM"/>
    <property type="match status" value="1"/>
</dbReference>
<evidence type="ECO:0000256" key="4">
    <source>
        <dbReference type="ARBA" id="ARBA00023186"/>
    </source>
</evidence>
<comment type="domain">
    <text evidence="5">The PRC barrel domain binds ribosomal protein uS19.</text>
</comment>
<dbReference type="SUPFAM" id="SSF50447">
    <property type="entry name" value="Translation proteins"/>
    <property type="match status" value="1"/>
</dbReference>
<dbReference type="InterPro" id="IPR036976">
    <property type="entry name" value="RimM_N_sf"/>
</dbReference>
<keyword evidence="2 5" id="KW-0690">Ribosome biogenesis</keyword>